<evidence type="ECO:0000256" key="2">
    <source>
        <dbReference type="ARBA" id="ARBA00022617"/>
    </source>
</evidence>
<dbReference type="OrthoDB" id="5290182at2"/>
<feature type="binding site" description="axial binding residue" evidence="7">
    <location>
        <position position="394"/>
    </location>
    <ligand>
        <name>heme</name>
        <dbReference type="ChEBI" id="CHEBI:30413"/>
    </ligand>
    <ligandPart>
        <name>Fe</name>
        <dbReference type="ChEBI" id="CHEBI:18248"/>
    </ligandPart>
</feature>
<dbReference type="PANTHER" id="PTHR24291">
    <property type="entry name" value="CYTOCHROME P450 FAMILY 4"/>
    <property type="match status" value="1"/>
</dbReference>
<dbReference type="InterPro" id="IPR001128">
    <property type="entry name" value="Cyt_P450"/>
</dbReference>
<dbReference type="GO" id="GO:0005506">
    <property type="term" value="F:iron ion binding"/>
    <property type="evidence" value="ECO:0007669"/>
    <property type="project" value="InterPro"/>
</dbReference>
<feature type="region of interest" description="Disordered" evidence="9">
    <location>
        <begin position="73"/>
        <end position="94"/>
    </location>
</feature>
<dbReference type="InterPro" id="IPR050196">
    <property type="entry name" value="Cytochrome_P450_Monoox"/>
</dbReference>
<dbReference type="PRINTS" id="PR00385">
    <property type="entry name" value="P450"/>
</dbReference>
<dbReference type="PRINTS" id="PR00465">
    <property type="entry name" value="EP450IV"/>
</dbReference>
<dbReference type="InterPro" id="IPR017972">
    <property type="entry name" value="Cyt_P450_CS"/>
</dbReference>
<keyword evidence="3 7" id="KW-0479">Metal-binding</keyword>
<sequence length="446" mass="49003">MPGSTTHPALPAALPVLGHLPWLRWRPLEFLERQRTAGAVAPFLLRGHPAYLVNDPDLVWSLLTELSGQVGRGTTGDKTRALTGNGLGSSDGEFHRRQRRLVQPVFHHEQVASYVPLLRQAAEAQAARWRDGGTVDLVRQMLVVATTGVLTSLFGVRSPEGMADDVSAALPTCLDIASRIALAPVKLVTKLPTPARRRYTAALGRLHAIADALGAHQPERPAGAGTDLLGRLRDAQAQGVPGLDDRQIHDEIMTMLVAGVETTATTVCWVLHLLGLNPDSEALVRQEVEDVLRGRPVEADDLPELERLRRVVSEALRLFPPVWLVRRRATAPLSLGGRDIPVGASVYYSPYALHRDPRWYPDPERFDPDRWLPERRGALPRGAYCPFGAGVHRCVGEAFGVTEVMTILASLLPHWRVVPASSRAVRPKAVVTLRPERMPVVVRRRP</sequence>
<evidence type="ECO:0000256" key="8">
    <source>
        <dbReference type="RuleBase" id="RU000461"/>
    </source>
</evidence>
<comment type="cofactor">
    <cofactor evidence="7">
        <name>heme</name>
        <dbReference type="ChEBI" id="CHEBI:30413"/>
    </cofactor>
</comment>
<organism evidence="10 11">
    <name type="scientific">Umezawaea tangerina</name>
    <dbReference type="NCBI Taxonomy" id="84725"/>
    <lineage>
        <taxon>Bacteria</taxon>
        <taxon>Bacillati</taxon>
        <taxon>Actinomycetota</taxon>
        <taxon>Actinomycetes</taxon>
        <taxon>Pseudonocardiales</taxon>
        <taxon>Pseudonocardiaceae</taxon>
        <taxon>Umezawaea</taxon>
    </lineage>
</organism>
<keyword evidence="6 8" id="KW-0503">Monooxygenase</keyword>
<dbReference type="PANTHER" id="PTHR24291:SF50">
    <property type="entry name" value="BIFUNCTIONAL ALBAFLAVENONE MONOOXYGENASE_TERPENE SYNTHASE"/>
    <property type="match status" value="1"/>
</dbReference>
<dbReference type="RefSeq" id="WP_106188327.1">
    <property type="nucleotide sequence ID" value="NZ_PVTF01000005.1"/>
</dbReference>
<evidence type="ECO:0000313" key="11">
    <source>
        <dbReference type="Proteomes" id="UP000239494"/>
    </source>
</evidence>
<proteinExistence type="inferred from homology"/>
<gene>
    <name evidence="10" type="ORF">CLV43_10531</name>
</gene>
<dbReference type="InterPro" id="IPR002403">
    <property type="entry name" value="Cyt_P450_E_grp-IV"/>
</dbReference>
<dbReference type="Pfam" id="PF00067">
    <property type="entry name" value="p450"/>
    <property type="match status" value="1"/>
</dbReference>
<name>A0A2T0T6H3_9PSEU</name>
<evidence type="ECO:0000256" key="5">
    <source>
        <dbReference type="ARBA" id="ARBA00023004"/>
    </source>
</evidence>
<keyword evidence="11" id="KW-1185">Reference proteome</keyword>
<evidence type="ECO:0000256" key="9">
    <source>
        <dbReference type="SAM" id="MobiDB-lite"/>
    </source>
</evidence>
<evidence type="ECO:0000256" key="7">
    <source>
        <dbReference type="PIRSR" id="PIRSR602403-1"/>
    </source>
</evidence>
<dbReference type="SUPFAM" id="SSF48264">
    <property type="entry name" value="Cytochrome P450"/>
    <property type="match status" value="1"/>
</dbReference>
<keyword evidence="2 7" id="KW-0349">Heme</keyword>
<accession>A0A2T0T6H3</accession>
<evidence type="ECO:0000256" key="1">
    <source>
        <dbReference type="ARBA" id="ARBA00010617"/>
    </source>
</evidence>
<dbReference type="GO" id="GO:0016705">
    <property type="term" value="F:oxidoreductase activity, acting on paired donors, with incorporation or reduction of molecular oxygen"/>
    <property type="evidence" value="ECO:0007669"/>
    <property type="project" value="InterPro"/>
</dbReference>
<evidence type="ECO:0000313" key="10">
    <source>
        <dbReference type="EMBL" id="PRY41273.1"/>
    </source>
</evidence>
<protein>
    <submittedName>
        <fullName evidence="10">Pentalenene oxygenase</fullName>
    </submittedName>
</protein>
<dbReference type="EMBL" id="PVTF01000005">
    <property type="protein sequence ID" value="PRY41273.1"/>
    <property type="molecule type" value="Genomic_DNA"/>
</dbReference>
<dbReference type="GO" id="GO:0004497">
    <property type="term" value="F:monooxygenase activity"/>
    <property type="evidence" value="ECO:0007669"/>
    <property type="project" value="UniProtKB-KW"/>
</dbReference>
<dbReference type="Gene3D" id="1.10.630.10">
    <property type="entry name" value="Cytochrome P450"/>
    <property type="match status" value="1"/>
</dbReference>
<reference evidence="10 11" key="1">
    <citation type="submission" date="2018-03" db="EMBL/GenBank/DDBJ databases">
        <title>Genomic Encyclopedia of Archaeal and Bacterial Type Strains, Phase II (KMG-II): from individual species to whole genera.</title>
        <authorList>
            <person name="Goeker M."/>
        </authorList>
    </citation>
    <scope>NUCLEOTIDE SEQUENCE [LARGE SCALE GENOMIC DNA]</scope>
    <source>
        <strain evidence="10 11">DSM 44720</strain>
    </source>
</reference>
<evidence type="ECO:0000256" key="4">
    <source>
        <dbReference type="ARBA" id="ARBA00023002"/>
    </source>
</evidence>
<keyword evidence="4 8" id="KW-0560">Oxidoreductase</keyword>
<evidence type="ECO:0000256" key="6">
    <source>
        <dbReference type="ARBA" id="ARBA00023033"/>
    </source>
</evidence>
<dbReference type="InterPro" id="IPR036396">
    <property type="entry name" value="Cyt_P450_sf"/>
</dbReference>
<comment type="caution">
    <text evidence="10">The sequence shown here is derived from an EMBL/GenBank/DDBJ whole genome shotgun (WGS) entry which is preliminary data.</text>
</comment>
<keyword evidence="5 7" id="KW-0408">Iron</keyword>
<dbReference type="GO" id="GO:0020037">
    <property type="term" value="F:heme binding"/>
    <property type="evidence" value="ECO:0007669"/>
    <property type="project" value="InterPro"/>
</dbReference>
<evidence type="ECO:0000256" key="3">
    <source>
        <dbReference type="ARBA" id="ARBA00022723"/>
    </source>
</evidence>
<dbReference type="AlphaFoldDB" id="A0A2T0T6H3"/>
<comment type="similarity">
    <text evidence="1 8">Belongs to the cytochrome P450 family.</text>
</comment>
<dbReference type="Proteomes" id="UP000239494">
    <property type="component" value="Unassembled WGS sequence"/>
</dbReference>
<dbReference type="PROSITE" id="PS00086">
    <property type="entry name" value="CYTOCHROME_P450"/>
    <property type="match status" value="1"/>
</dbReference>